<name>A0A8S9NDH0_BRACR</name>
<accession>A0A8S9NDH0</accession>
<gene>
    <name evidence="1" type="ORF">F2Q69_00043218</name>
</gene>
<dbReference type="EMBL" id="QGKX02001621">
    <property type="protein sequence ID" value="KAF3499958.1"/>
    <property type="molecule type" value="Genomic_DNA"/>
</dbReference>
<sequence length="120" mass="13890">MRLDPMDQSYSYSSDIHTYAFFTDGLLMIISSLSSEDLSSMSLHPRKISAFISLHLLYCPPLMVVYYKSYFHQSSSLFCMGRWRMQKKLDGGGCRRSLIVEETSQPWSQWLLDQLNAFGL</sequence>
<reference evidence="1" key="1">
    <citation type="submission" date="2019-12" db="EMBL/GenBank/DDBJ databases">
        <title>Genome sequencing and annotation of Brassica cretica.</title>
        <authorList>
            <person name="Studholme D.J."/>
            <person name="Sarris P."/>
        </authorList>
    </citation>
    <scope>NUCLEOTIDE SEQUENCE</scope>
    <source>
        <strain evidence="1">PFS-109/04</strain>
        <tissue evidence="1">Leaf</tissue>
    </source>
</reference>
<evidence type="ECO:0000313" key="2">
    <source>
        <dbReference type="Proteomes" id="UP000712600"/>
    </source>
</evidence>
<proteinExistence type="predicted"/>
<evidence type="ECO:0000313" key="1">
    <source>
        <dbReference type="EMBL" id="KAF3499958.1"/>
    </source>
</evidence>
<protein>
    <submittedName>
        <fullName evidence="1">Uncharacterized protein</fullName>
    </submittedName>
</protein>
<comment type="caution">
    <text evidence="1">The sequence shown here is derived from an EMBL/GenBank/DDBJ whole genome shotgun (WGS) entry which is preliminary data.</text>
</comment>
<dbReference type="AlphaFoldDB" id="A0A8S9NDH0"/>
<dbReference type="Proteomes" id="UP000712600">
    <property type="component" value="Unassembled WGS sequence"/>
</dbReference>
<organism evidence="1 2">
    <name type="scientific">Brassica cretica</name>
    <name type="common">Mustard</name>
    <dbReference type="NCBI Taxonomy" id="69181"/>
    <lineage>
        <taxon>Eukaryota</taxon>
        <taxon>Viridiplantae</taxon>
        <taxon>Streptophyta</taxon>
        <taxon>Embryophyta</taxon>
        <taxon>Tracheophyta</taxon>
        <taxon>Spermatophyta</taxon>
        <taxon>Magnoliopsida</taxon>
        <taxon>eudicotyledons</taxon>
        <taxon>Gunneridae</taxon>
        <taxon>Pentapetalae</taxon>
        <taxon>rosids</taxon>
        <taxon>malvids</taxon>
        <taxon>Brassicales</taxon>
        <taxon>Brassicaceae</taxon>
        <taxon>Brassiceae</taxon>
        <taxon>Brassica</taxon>
    </lineage>
</organism>